<dbReference type="PANTHER" id="PTHR43649">
    <property type="entry name" value="ARABINOSE-BINDING PROTEIN-RELATED"/>
    <property type="match status" value="1"/>
</dbReference>
<name>A0A6J4KBV3_9CHLR</name>
<gene>
    <name evidence="2" type="ORF">AVDCRST_MAG77-5666</name>
</gene>
<feature type="signal peptide" evidence="1">
    <location>
        <begin position="1"/>
        <end position="28"/>
    </location>
</feature>
<evidence type="ECO:0008006" key="3">
    <source>
        <dbReference type="Google" id="ProtNLM"/>
    </source>
</evidence>
<dbReference type="PANTHER" id="PTHR43649:SF12">
    <property type="entry name" value="DIACETYLCHITOBIOSE BINDING PROTEIN DASA"/>
    <property type="match status" value="1"/>
</dbReference>
<sequence length="500" mass="53747">MAVAPHVHRATLITRRALLAGASGGAWAAAGCAVTSPQPVRVTLLVLAPESAGRVARMLAWNRRFEQQTGAHLEPAPLPAVRTGAGAGLGVPPDMAQAALDAVVAGGTSQPAIAWMPFDALPRLALRRAVRPLEPLARAERTNLKVFMPAALQPAYGLDAQLYALPEEIDAGQLYFNRQHVLEAGIEYRRAGLDFERPRNTWAALRQTALDLQVARVSRERLPWHPGAAGLPLELWGWLNGGGWLTPDGRRATFAREENVAALEWLVRHAAELGGPEGLRTAGPMPSLTAQGAGGDDPEIHPLLVGRVSMYFDSTRLVSAIAGARPGFPLGFVESPRRRDDAPLMTWSRVAGYALLRGAPDAGWPALQFLVSEDAATVDAAVDSLGAPLAGTGTDGPPRLPAAGRRQWYPAYTGQLKVDRTLARRYRTEARLLDEAHDHGLEQLRHARFRERSPAAEQVWPLLEEARRRALHGTPVREALETAGHAAQAALDAAWGKTGG</sequence>
<proteinExistence type="predicted"/>
<keyword evidence="1" id="KW-0732">Signal</keyword>
<dbReference type="Gene3D" id="3.40.190.10">
    <property type="entry name" value="Periplasmic binding protein-like II"/>
    <property type="match status" value="1"/>
</dbReference>
<feature type="chain" id="PRO_5026801238" description="ABC transporter, substrate-binding protein (Cluster 1, maltose/g3p/polyamine/iron)" evidence="1">
    <location>
        <begin position="29"/>
        <end position="500"/>
    </location>
</feature>
<protein>
    <recommendedName>
        <fullName evidence="3">ABC transporter, substrate-binding protein (Cluster 1, maltose/g3p/polyamine/iron)</fullName>
    </recommendedName>
</protein>
<dbReference type="InterPro" id="IPR050490">
    <property type="entry name" value="Bact_solute-bd_prot1"/>
</dbReference>
<evidence type="ECO:0000313" key="2">
    <source>
        <dbReference type="EMBL" id="CAA9301075.1"/>
    </source>
</evidence>
<evidence type="ECO:0000256" key="1">
    <source>
        <dbReference type="SAM" id="SignalP"/>
    </source>
</evidence>
<dbReference type="EMBL" id="CADCTC010000294">
    <property type="protein sequence ID" value="CAA9301075.1"/>
    <property type="molecule type" value="Genomic_DNA"/>
</dbReference>
<dbReference type="AlphaFoldDB" id="A0A6J4KBV3"/>
<reference evidence="2" key="1">
    <citation type="submission" date="2020-02" db="EMBL/GenBank/DDBJ databases">
        <authorList>
            <person name="Meier V. D."/>
        </authorList>
    </citation>
    <scope>NUCLEOTIDE SEQUENCE</scope>
    <source>
        <strain evidence="2">AVDCRST_MAG77</strain>
    </source>
</reference>
<dbReference type="SUPFAM" id="SSF53850">
    <property type="entry name" value="Periplasmic binding protein-like II"/>
    <property type="match status" value="1"/>
</dbReference>
<organism evidence="2">
    <name type="scientific">uncultured Chloroflexota bacterium</name>
    <dbReference type="NCBI Taxonomy" id="166587"/>
    <lineage>
        <taxon>Bacteria</taxon>
        <taxon>Bacillati</taxon>
        <taxon>Chloroflexota</taxon>
        <taxon>environmental samples</taxon>
    </lineage>
</organism>
<accession>A0A6J4KBV3</accession>